<dbReference type="Proteomes" id="UP000185378">
    <property type="component" value="Segment"/>
</dbReference>
<dbReference type="EMBL" id="KJ019048">
    <property type="protein sequence ID" value="AIX19060.1"/>
    <property type="molecule type" value="Genomic_DNA"/>
</dbReference>
<dbReference type="EMBL" id="KJ019072">
    <property type="protein sequence ID" value="AIX24598.1"/>
    <property type="molecule type" value="Genomic_DNA"/>
</dbReference>
<dbReference type="EMBL" id="KJ019050">
    <property type="protein sequence ID" value="AIX19494.1"/>
    <property type="molecule type" value="Genomic_DNA"/>
</dbReference>
<dbReference type="EMBL" id="KJ019047">
    <property type="protein sequence ID" value="AIX18842.1"/>
    <property type="molecule type" value="Genomic_DNA"/>
</dbReference>
<evidence type="ECO:0000313" key="9">
    <source>
        <dbReference type="EMBL" id="AIX18842.1"/>
    </source>
</evidence>
<dbReference type="EMBL" id="KJ019056">
    <property type="protein sequence ID" value="AIX20926.1"/>
    <property type="molecule type" value="Genomic_DNA"/>
</dbReference>
<dbReference type="Proteomes" id="UP000185369">
    <property type="component" value="Segment"/>
</dbReference>
<dbReference type="EMBL" id="KJ019126">
    <property type="protein sequence ID" value="AIX37602.1"/>
    <property type="molecule type" value="Genomic_DNA"/>
</dbReference>
<dbReference type="Proteomes" id="UP000220606">
    <property type="component" value="Segment"/>
</dbReference>
<dbReference type="EMBL" id="KJ019077">
    <property type="protein sequence ID" value="AIX25682.1"/>
    <property type="molecule type" value="Genomic_DNA"/>
</dbReference>
<evidence type="ECO:0000313" key="35">
    <source>
        <dbReference type="EMBL" id="AIX37820.1"/>
    </source>
</evidence>
<evidence type="ECO:0000313" key="28">
    <source>
        <dbReference type="EMBL" id="AIX35801.1"/>
    </source>
</evidence>
<dbReference type="EMBL" id="KJ019113">
    <property type="protein sequence ID" value="AIX34737.1"/>
    <property type="molecule type" value="Genomic_DNA"/>
</dbReference>
<dbReference type="Proteomes" id="UP000185346">
    <property type="component" value="Segment"/>
</dbReference>
<evidence type="ECO:0000313" key="8">
    <source>
        <dbReference type="EMBL" id="AIX18624.1"/>
    </source>
</evidence>
<dbReference type="Proteomes" id="UP000185362">
    <property type="component" value="Segment"/>
</dbReference>
<dbReference type="EMBL" id="KJ019079">
    <property type="protein sequence ID" value="AIX26118.1"/>
    <property type="molecule type" value="Genomic_DNA"/>
</dbReference>
<dbReference type="EMBL" id="KJ019162">
    <property type="protein sequence ID" value="AIX46312.1"/>
    <property type="molecule type" value="Genomic_DNA"/>
</dbReference>
<dbReference type="Proteomes" id="UP000185354">
    <property type="component" value="Segment"/>
</dbReference>
<dbReference type="Proteomes" id="UP000185357">
    <property type="component" value="Segment"/>
</dbReference>
<dbReference type="EMBL" id="KJ019032">
    <property type="protein sequence ID" value="AIX15514.1"/>
    <property type="molecule type" value="Genomic_DNA"/>
</dbReference>
<dbReference type="Proteomes" id="UP000185379">
    <property type="component" value="Segment"/>
</dbReference>
<dbReference type="EMBL" id="KJ019080">
    <property type="protein sequence ID" value="AIX26335.1"/>
    <property type="molecule type" value="Genomic_DNA"/>
</dbReference>
<evidence type="ECO:0000313" key="19">
    <source>
        <dbReference type="EMBL" id="AIX25253.1"/>
    </source>
</evidence>
<dbReference type="Proteomes" id="UP000185349">
    <property type="component" value="Segment"/>
</dbReference>
<dbReference type="Proteomes" id="UP000185384">
    <property type="component" value="Segment"/>
</dbReference>
<dbReference type="Proteomes" id="UP000033003">
    <property type="component" value="Segment"/>
</dbReference>
<dbReference type="RefSeq" id="YP_009133381.1">
    <property type="nucleotide sequence ID" value="NC_026923.1"/>
</dbReference>
<evidence type="ECO:0000313" key="11">
    <source>
        <dbReference type="EMBL" id="AIX19494.1"/>
    </source>
</evidence>
<evidence type="ECO:0000313" key="33">
    <source>
        <dbReference type="EMBL" id="AIX37384.1"/>
    </source>
</evidence>
<dbReference type="EMBL" id="KJ019164">
    <property type="protein sequence ID" value="AIX46737.1"/>
    <property type="molecule type" value="Genomic_DNA"/>
</dbReference>
<dbReference type="Proteomes" id="UP000185366">
    <property type="component" value="Segment"/>
</dbReference>
<dbReference type="Proteomes" id="UP000185343">
    <property type="component" value="Segment"/>
</dbReference>
<dbReference type="Proteomes" id="UP000185345">
    <property type="component" value="Segment"/>
</dbReference>
<dbReference type="Proteomes" id="UP000185360">
    <property type="component" value="Genome"/>
</dbReference>
<dbReference type="Proteomes" id="UP000185358">
    <property type="component" value="Segment"/>
</dbReference>
<dbReference type="EMBL" id="KJ019073">
    <property type="protein sequence ID" value="AIX24816.1"/>
    <property type="molecule type" value="Genomic_DNA"/>
</dbReference>
<evidence type="ECO:0000313" key="6">
    <source>
        <dbReference type="EMBL" id="AIX16160.1"/>
    </source>
</evidence>
<dbReference type="EMBL" id="KJ019078">
    <property type="protein sequence ID" value="AIX25900.1"/>
    <property type="molecule type" value="Genomic_DNA"/>
</dbReference>
<dbReference type="EMBL" id="KJ019046">
    <property type="protein sequence ID" value="AIX18624.1"/>
    <property type="molecule type" value="Genomic_DNA"/>
</dbReference>
<dbReference type="Proteomes" id="UP000185371">
    <property type="component" value="Segment"/>
</dbReference>
<dbReference type="EMBL" id="KJ019062">
    <property type="protein sequence ID" value="AIX22372.1"/>
    <property type="molecule type" value="Genomic_DNA"/>
</dbReference>
<dbReference type="EMBL" id="KJ019031">
    <property type="protein sequence ID" value="AIX15296.1"/>
    <property type="molecule type" value="Genomic_DNA"/>
</dbReference>
<dbReference type="EMBL" id="KJ019165">
    <property type="protein sequence ID" value="AIX46954.1"/>
    <property type="molecule type" value="Genomic_DNA"/>
</dbReference>
<dbReference type="Proteomes" id="UP000185348">
    <property type="component" value="Segment"/>
</dbReference>
<dbReference type="KEGG" id="vg:24171449"/>
<dbReference type="Proteomes" id="UP000185356">
    <property type="component" value="Segment"/>
</dbReference>
<evidence type="ECO:0000313" key="4">
    <source>
        <dbReference type="EMBL" id="AIX15514.1"/>
    </source>
</evidence>
<dbReference type="EMBL" id="KJ019074">
    <property type="protein sequence ID" value="AIX25034.1"/>
    <property type="molecule type" value="Genomic_DNA"/>
</dbReference>
<evidence type="ECO:0000313" key="25">
    <source>
        <dbReference type="EMBL" id="AIX34737.1"/>
    </source>
</evidence>
<evidence type="ECO:0000313" key="5">
    <source>
        <dbReference type="EMBL" id="AIX15943.1"/>
    </source>
</evidence>
<dbReference type="EMBL" id="KJ019034">
    <property type="protein sequence ID" value="AIX15943.1"/>
    <property type="molecule type" value="Genomic_DNA"/>
</dbReference>
<dbReference type="Proteomes" id="UP000185376">
    <property type="component" value="Segment"/>
</dbReference>
<dbReference type="Proteomes" id="UP000185363">
    <property type="component" value="Segment"/>
</dbReference>
<evidence type="ECO:0000313" key="30">
    <source>
        <dbReference type="EMBL" id="AIX36240.1"/>
    </source>
</evidence>
<dbReference type="EMBL" id="KJ019075">
    <property type="protein sequence ID" value="AIX25253.1"/>
    <property type="molecule type" value="Genomic_DNA"/>
</dbReference>
<dbReference type="EMBL" id="KJ019130">
    <property type="protein sequence ID" value="AIX38470.1"/>
    <property type="molecule type" value="Genomic_DNA"/>
</dbReference>
<evidence type="ECO:0000313" key="27">
    <source>
        <dbReference type="EMBL" id="AIX35583.1"/>
    </source>
</evidence>
<evidence type="ECO:0000313" key="31">
    <source>
        <dbReference type="EMBL" id="AIX36457.1"/>
    </source>
</evidence>
<proteinExistence type="predicted"/>
<dbReference type="Proteomes" id="UP000185380">
    <property type="component" value="Segment"/>
</dbReference>
<evidence type="ECO:0000313" key="41">
    <source>
        <dbReference type="EMBL" id="AIX40619.1"/>
    </source>
</evidence>
<dbReference type="EMBL" id="KJ019028">
    <property type="protein sequence ID" value="AIX14649.1"/>
    <property type="molecule type" value="Genomic_DNA"/>
</dbReference>
<dbReference type="Proteomes" id="UP000185344">
    <property type="component" value="Segment"/>
</dbReference>
<dbReference type="EMBL" id="KJ019121">
    <property type="protein sequence ID" value="AIX36457.1"/>
    <property type="molecule type" value="Genomic_DNA"/>
</dbReference>
<dbReference type="Proteomes" id="UP000185370">
    <property type="component" value="Segment"/>
</dbReference>
<dbReference type="EMBL" id="KJ019125">
    <property type="protein sequence ID" value="AIX37384.1"/>
    <property type="molecule type" value="Genomic_DNA"/>
</dbReference>
<dbReference type="Proteomes" id="UP000185372">
    <property type="component" value="Genome"/>
</dbReference>
<dbReference type="EMBL" id="KJ019136">
    <property type="protein sequence ID" value="AIX39764.1"/>
    <property type="molecule type" value="Genomic_DNA"/>
</dbReference>
<evidence type="ECO:0000313" key="34">
    <source>
        <dbReference type="EMBL" id="AIX37602.1"/>
    </source>
</evidence>
<evidence type="ECO:0000313" key="36">
    <source>
        <dbReference type="EMBL" id="AIX38253.1"/>
    </source>
</evidence>
<evidence type="ECO:0000313" key="49">
    <source>
        <dbReference type="Proteomes" id="UP000185366"/>
    </source>
</evidence>
<evidence type="ECO:0000313" key="26">
    <source>
        <dbReference type="EMBL" id="AIX35162.1"/>
    </source>
</evidence>
<evidence type="ECO:0000313" key="14">
    <source>
        <dbReference type="EMBL" id="AIX22372.1"/>
    </source>
</evidence>
<dbReference type="EMBL" id="KJ019029">
    <property type="protein sequence ID" value="AIX14869.1"/>
    <property type="molecule type" value="Genomic_DNA"/>
</dbReference>
<evidence type="ECO:0000313" key="20">
    <source>
        <dbReference type="EMBL" id="AIX25682.1"/>
    </source>
</evidence>
<dbReference type="Proteomes" id="UP000185351">
    <property type="component" value="Segment"/>
</dbReference>
<dbReference type="Proteomes" id="UP000185381">
    <property type="component" value="Genome"/>
</dbReference>
<dbReference type="Proteomes" id="UP000185364">
    <property type="component" value="Segment"/>
</dbReference>
<evidence type="ECO:0000313" key="38">
    <source>
        <dbReference type="EMBL" id="AIX38688.1"/>
    </source>
</evidence>
<evidence type="ECO:0000313" key="18">
    <source>
        <dbReference type="EMBL" id="AIX25034.1"/>
    </source>
</evidence>
<evidence type="ECO:0000313" key="39">
    <source>
        <dbReference type="EMBL" id="AIX39764.1"/>
    </source>
</evidence>
<evidence type="ECO:0000313" key="24">
    <source>
        <dbReference type="EMBL" id="AIX34517.1"/>
    </source>
</evidence>
<dbReference type="Proteomes" id="UP000185361">
    <property type="component" value="Segment"/>
</dbReference>
<dbReference type="EMBL" id="KJ019124">
    <property type="protein sequence ID" value="AIX37166.1"/>
    <property type="molecule type" value="Genomic_DNA"/>
</dbReference>
<dbReference type="Proteomes" id="UP000185373">
    <property type="component" value="Segment"/>
</dbReference>
<dbReference type="Proteomes" id="UP000185386">
    <property type="component" value="Segment"/>
</dbReference>
<dbReference type="EMBL" id="KJ019057">
    <property type="protein sequence ID" value="AIX21143.1"/>
    <property type="molecule type" value="Genomic_DNA"/>
</dbReference>
<gene>
    <name evidence="39" type="ORF">Syn7803C102_38</name>
    <name evidence="40" type="ORF">Syn7803C108_38</name>
    <name evidence="41" type="ORF">Syn7803C109_38</name>
    <name evidence="42" type="ORF">Syn7803C35_38</name>
    <name evidence="43" type="ORF">Syn7803C37_39</name>
    <name evidence="44" type="ORF">Syn7803C39_38</name>
    <name evidence="45" type="ORF">Syn7803C40_38</name>
    <name evidence="1" type="ORF">Syn7803C45_38</name>
    <name evidence="2" type="ORF">Syn7803C46_38</name>
    <name evidence="3" type="ORF">Syn7803C48_38</name>
    <name evidence="4" type="ORF">Syn7803C49_38</name>
    <name evidence="5" type="ORF">Syn7803C54_38</name>
    <name evidence="6" type="ORF">Syn7803C55_35</name>
    <name evidence="7" type="ORF">Syn7803C57_38</name>
    <name evidence="8" type="ORF">Syn7803C72_38</name>
    <name evidence="9" type="ORF">Syn7803C73_38</name>
    <name evidence="10" type="ORF">Syn7803C75_38</name>
    <name evidence="11" type="ORF">Syn7803C77_37</name>
    <name evidence="12" type="ORF">Syn7803C88_38</name>
    <name evidence="13" type="ORF">Syn7803C89_38</name>
    <name evidence="14" type="ORF">Syn7803C93_38</name>
    <name evidence="15" type="ORF">Syn7803US104_38</name>
    <name evidence="16" type="ORF">Syn7803US108_38</name>
    <name evidence="17" type="ORF">Syn7803US109_38</name>
    <name evidence="18" type="ORF">Syn7803US110_38</name>
    <name evidence="19" type="ORF">Syn7803US111_38</name>
    <name evidence="20" type="ORF">Syn7803US113_38</name>
    <name evidence="21" type="ORF">Syn7803US114_38</name>
    <name evidence="22" type="ORF">Syn7803US115_38</name>
    <name evidence="23" type="ORF">Syn7803US116_38</name>
    <name evidence="24" type="ORF">Syn7803US59_38</name>
    <name evidence="25" type="ORF">Syn7803US5_39</name>
    <name evidence="26" type="ORF">Syn7803US61_38</name>
    <name evidence="27" type="ORF">Syn7803US63_37</name>
    <name evidence="28" type="ORF">Syn7803US64_38</name>
    <name evidence="29" type="ORF">Syn7803US65_39</name>
    <name evidence="30" type="ORF">Syn7803US71_38</name>
    <name evidence="31" type="ORF">Syn7803US78_38</name>
    <name evidence="32" type="ORF">Syn7803US80_40</name>
    <name evidence="33" type="ORF">Syn7803US82_38</name>
    <name evidence="34" type="ORF">Syn7803US83_38</name>
    <name evidence="35" type="ORF">Syn7803US85_38</name>
    <name evidence="36" type="ORF">Syn7803US89_38</name>
    <name evidence="37" type="ORF">Syn7803US94_38</name>
    <name evidence="38" type="ORF">Syn7803US95_38</name>
</gene>
<dbReference type="EMBL" id="KJ019070">
    <property type="protein sequence ID" value="AIX24163.1"/>
    <property type="molecule type" value="Genomic_DNA"/>
</dbReference>
<dbReference type="Proteomes" id="UP000185352">
    <property type="component" value="Segment"/>
</dbReference>
<dbReference type="Proteomes" id="UP000185359">
    <property type="component" value="Segment"/>
</dbReference>
<dbReference type="EMBL" id="KJ019115">
    <property type="protein sequence ID" value="AIX35162.1"/>
    <property type="molecule type" value="Genomic_DNA"/>
</dbReference>
<evidence type="ECO:0000313" key="16">
    <source>
        <dbReference type="EMBL" id="AIX24598.1"/>
    </source>
</evidence>
<evidence type="ECO:0000313" key="46">
    <source>
        <dbReference type="Proteomes" id="UP000033003"/>
    </source>
</evidence>
<evidence type="ECO:0000313" key="40">
    <source>
        <dbReference type="EMBL" id="AIX40400.1"/>
    </source>
</evidence>
<dbReference type="OrthoDB" id="26853at10239"/>
<dbReference type="Proteomes" id="UP000185382">
    <property type="component" value="Segment"/>
</dbReference>
<dbReference type="Proteomes" id="UP000185385">
    <property type="component" value="Segment"/>
</dbReference>
<dbReference type="Proteomes" id="UP000185368">
    <property type="component" value="Segment"/>
</dbReference>
<accession>A0A0E3F1M5</accession>
<name>A0A0E3F1M5_9CAUD</name>
<dbReference type="EMBL" id="KJ019035">
    <property type="protein sequence ID" value="AIX16160.1"/>
    <property type="molecule type" value="Genomic_DNA"/>
</dbReference>
<dbReference type="Proteomes" id="UP000185375">
    <property type="component" value="Segment"/>
</dbReference>
<evidence type="ECO:0000313" key="22">
    <source>
        <dbReference type="EMBL" id="AIX26118.1"/>
    </source>
</evidence>
<evidence type="ECO:0000313" key="32">
    <source>
        <dbReference type="EMBL" id="AIX37166.1"/>
    </source>
</evidence>
<evidence type="ECO:0000313" key="10">
    <source>
        <dbReference type="EMBL" id="AIX19060.1"/>
    </source>
</evidence>
<evidence type="ECO:0000313" key="45">
    <source>
        <dbReference type="EMBL" id="AIX46954.1"/>
    </source>
</evidence>
<evidence type="ECO:0000313" key="29">
    <source>
        <dbReference type="EMBL" id="AIX36021.1"/>
    </source>
</evidence>
<dbReference type="EMBL" id="KJ019119">
    <property type="protein sequence ID" value="AIX36021.1"/>
    <property type="molecule type" value="Genomic_DNA"/>
</dbReference>
<evidence type="ECO:0000313" key="42">
    <source>
        <dbReference type="EMBL" id="AIX45875.1"/>
    </source>
</evidence>
<evidence type="ECO:0000313" key="15">
    <source>
        <dbReference type="EMBL" id="AIX24163.1"/>
    </source>
</evidence>
<dbReference type="EMBL" id="KJ019118">
    <property type="protein sequence ID" value="AIX35801.1"/>
    <property type="molecule type" value="Genomic_DNA"/>
</dbReference>
<evidence type="ECO:0000313" key="7">
    <source>
        <dbReference type="EMBL" id="AIX16345.1"/>
    </source>
</evidence>
<organism evidence="10 49">
    <name type="scientific">Synechococcus phage ACG-2014d</name>
    <dbReference type="NCBI Taxonomy" id="1493509"/>
    <lineage>
        <taxon>Viruses</taxon>
        <taxon>Duplodnaviria</taxon>
        <taxon>Heunggongvirae</taxon>
        <taxon>Uroviricota</taxon>
        <taxon>Caudoviricetes</taxon>
        <taxon>Pantevenvirales</taxon>
        <taxon>Kyanoviridae</taxon>
        <taxon>Lowelvirus</taxon>
        <taxon>Lowelvirus tuscon4d</taxon>
    </lineage>
</organism>
<dbReference type="EMBL" id="KJ019120">
    <property type="protein sequence ID" value="AIX36240.1"/>
    <property type="molecule type" value="Genomic_DNA"/>
</dbReference>
<evidence type="ECO:0000313" key="21">
    <source>
        <dbReference type="EMBL" id="AIX25900.1"/>
    </source>
</evidence>
<dbReference type="Proteomes" id="UP000185367">
    <property type="component" value="Segment"/>
</dbReference>
<dbReference type="Proteomes" id="UP000185347">
    <property type="component" value="Segment"/>
</dbReference>
<dbReference type="EMBL" id="KJ019129">
    <property type="protein sequence ID" value="AIX38253.1"/>
    <property type="molecule type" value="Genomic_DNA"/>
</dbReference>
<reference evidence="46 47" key="1">
    <citation type="submission" date="2013-12" db="EMBL/GenBank/DDBJ databases">
        <title>Ecological redundancy of diverse viral populations within a natural community.</title>
        <authorList>
            <person name="Gregory A.C."/>
            <person name="LaButti K."/>
            <person name="Copeland A."/>
            <person name="Woyke T."/>
            <person name="Sullivan M.B."/>
        </authorList>
    </citation>
    <scope>NUCLEOTIDE SEQUENCE [LARGE SCALE GENOMIC DNA]</scope>
    <source>
        <strain evidence="39">Syn7803C102</strain>
        <strain evidence="40">Syn7803C108</strain>
        <strain evidence="41">Syn7803C109</strain>
        <strain evidence="42">Syn7803C35</strain>
        <strain evidence="43">Syn7803C37</strain>
        <strain evidence="44">Syn7803C39</strain>
        <strain evidence="45">Syn7803C40</strain>
        <strain evidence="1">Syn7803C45</strain>
        <strain evidence="2">Syn7803C46</strain>
        <strain evidence="3">Syn7803C48</strain>
        <strain evidence="4">Syn7803C49</strain>
        <strain evidence="5">Syn7803C54</strain>
        <strain evidence="6">Syn7803C55</strain>
        <strain evidence="7">Syn7803C57</strain>
        <strain evidence="8">Syn7803C72</strain>
        <strain evidence="9">Syn7803C73</strain>
        <strain evidence="10">Syn7803C75</strain>
        <strain evidence="11">Syn7803C77</strain>
        <strain evidence="12">Syn7803C88</strain>
        <strain evidence="13">Syn7803C89</strain>
        <strain evidence="14">Syn7803C93</strain>
        <strain evidence="15">Syn7803US104</strain>
        <strain evidence="16">Syn7803US108</strain>
        <strain evidence="17">Syn7803US109</strain>
        <strain evidence="18">Syn7803US110</strain>
        <strain evidence="19">Syn7803US111</strain>
        <strain evidence="20">Syn7803US113</strain>
        <strain evidence="21">Syn7803US114</strain>
        <strain evidence="22">Syn7803US115</strain>
        <strain evidence="23">Syn7803US116</strain>
        <strain evidence="25">Syn7803US5</strain>
        <strain evidence="24">Syn7803US59</strain>
        <strain evidence="26">Syn7803US61</strain>
        <strain evidence="27">Syn7803US63</strain>
        <strain evidence="28">Syn7803US64</strain>
        <strain evidence="29">Syn7803US65</strain>
        <strain evidence="30">Syn7803US71</strain>
        <strain evidence="31">Syn7803US78</strain>
        <strain evidence="32">Syn7803US80</strain>
        <strain evidence="33">Syn7803US82</strain>
        <strain evidence="34">Syn7803US83</strain>
        <strain evidence="35">Syn7803US85</strain>
        <strain evidence="36">Syn7803US89</strain>
        <strain evidence="37">Syn7803US94</strain>
        <strain evidence="38">Syn7803US95</strain>
    </source>
</reference>
<evidence type="ECO:0000313" key="13">
    <source>
        <dbReference type="EMBL" id="AIX21143.1"/>
    </source>
</evidence>
<dbReference type="EMBL" id="KJ019117">
    <property type="protein sequence ID" value="AIX35583.1"/>
    <property type="molecule type" value="Genomic_DNA"/>
</dbReference>
<evidence type="ECO:0000313" key="17">
    <source>
        <dbReference type="EMBL" id="AIX24816.1"/>
    </source>
</evidence>
<evidence type="ECO:0000313" key="23">
    <source>
        <dbReference type="EMBL" id="AIX26335.1"/>
    </source>
</evidence>
<evidence type="ECO:0000313" key="1">
    <source>
        <dbReference type="EMBL" id="AIX14649.1"/>
    </source>
</evidence>
<evidence type="ECO:0000313" key="48">
    <source>
        <dbReference type="Proteomes" id="UP000185365"/>
    </source>
</evidence>
<evidence type="ECO:0000313" key="37">
    <source>
        <dbReference type="EMBL" id="AIX38470.1"/>
    </source>
</evidence>
<evidence type="ECO:0000313" key="43">
    <source>
        <dbReference type="EMBL" id="AIX46312.1"/>
    </source>
</evidence>
<evidence type="ECO:0000313" key="12">
    <source>
        <dbReference type="EMBL" id="AIX20926.1"/>
    </source>
</evidence>
<dbReference type="Proteomes" id="UP000185383">
    <property type="component" value="Segment"/>
</dbReference>
<dbReference type="EMBL" id="KJ019139">
    <property type="protein sequence ID" value="AIX40400.1"/>
    <property type="molecule type" value="Genomic_DNA"/>
</dbReference>
<evidence type="ECO:0000313" key="44">
    <source>
        <dbReference type="EMBL" id="AIX46737.1"/>
    </source>
</evidence>
<protein>
    <submittedName>
        <fullName evidence="10">Uncharacterized protein</fullName>
    </submittedName>
</protein>
<dbReference type="EMBL" id="KJ019160">
    <property type="protein sequence ID" value="AIX45875.1"/>
    <property type="molecule type" value="Genomic_DNA"/>
</dbReference>
<dbReference type="Proteomes" id="UP000185374">
    <property type="component" value="Segment"/>
</dbReference>
<dbReference type="EMBL" id="KJ019112">
    <property type="protein sequence ID" value="AIX34517.1"/>
    <property type="molecule type" value="Genomic_DNA"/>
</dbReference>
<dbReference type="Proteomes" id="UP000185350">
    <property type="component" value="Segment"/>
</dbReference>
<dbReference type="EMBL" id="KJ019140">
    <property type="protein sequence ID" value="AIX40619.1"/>
    <property type="molecule type" value="Genomic_DNA"/>
</dbReference>
<dbReference type="Proteomes" id="UP000185365">
    <property type="component" value="Segment"/>
</dbReference>
<dbReference type="Proteomes" id="UP000185355">
    <property type="component" value="Segment"/>
</dbReference>
<dbReference type="Proteomes" id="UP000185353">
    <property type="component" value="Segment"/>
</dbReference>
<dbReference type="GeneID" id="24171449"/>
<evidence type="ECO:0000313" key="2">
    <source>
        <dbReference type="EMBL" id="AIX14869.1"/>
    </source>
</evidence>
<keyword evidence="48" id="KW-1185">Reference proteome</keyword>
<evidence type="ECO:0000313" key="3">
    <source>
        <dbReference type="EMBL" id="AIX15296.1"/>
    </source>
</evidence>
<dbReference type="EMBL" id="KJ019127">
    <property type="protein sequence ID" value="AIX37820.1"/>
    <property type="molecule type" value="Genomic_DNA"/>
</dbReference>
<evidence type="ECO:0000313" key="47">
    <source>
        <dbReference type="Proteomes" id="UP000185343"/>
    </source>
</evidence>
<dbReference type="EMBL" id="KJ019131">
    <property type="protein sequence ID" value="AIX38688.1"/>
    <property type="molecule type" value="Genomic_DNA"/>
</dbReference>
<dbReference type="EMBL" id="KJ019036">
    <property type="protein sequence ID" value="AIX16345.1"/>
    <property type="molecule type" value="Genomic_DNA"/>
</dbReference>
<sequence length="64" mass="7346">MAKNQTKQMRVLMQRNGFTLARETKHLIWKHDTGVVMTTSKTPSDNYAIAQASRQIRRTLGTVK</sequence>